<dbReference type="InterPro" id="IPR022691">
    <property type="entry name" value="Tscrpt_elong_fac_GreA/B_N"/>
</dbReference>
<gene>
    <name evidence="8" type="primary">greA</name>
    <name evidence="11" type="ORF">ATL45_5589</name>
    <name evidence="12" type="ORF">SAMN05421805_102398</name>
</gene>
<dbReference type="PANTHER" id="PTHR30437:SF4">
    <property type="entry name" value="TRANSCRIPTION ELONGATION FACTOR GREA"/>
    <property type="match status" value="1"/>
</dbReference>
<dbReference type="NCBIfam" id="NF001262">
    <property type="entry name" value="PRK00226.1-3"/>
    <property type="match status" value="1"/>
</dbReference>
<organism evidence="12 13">
    <name type="scientific">Saccharopolyspora antimicrobica</name>
    <dbReference type="NCBI Taxonomy" id="455193"/>
    <lineage>
        <taxon>Bacteria</taxon>
        <taxon>Bacillati</taxon>
        <taxon>Actinomycetota</taxon>
        <taxon>Actinomycetes</taxon>
        <taxon>Pseudonocardiales</taxon>
        <taxon>Pseudonocardiaceae</taxon>
        <taxon>Saccharopolyspora</taxon>
    </lineage>
</organism>
<dbReference type="SUPFAM" id="SSF46557">
    <property type="entry name" value="GreA transcript cleavage protein, N-terminal domain"/>
    <property type="match status" value="1"/>
</dbReference>
<evidence type="ECO:0000256" key="5">
    <source>
        <dbReference type="ARBA" id="ARBA00023163"/>
    </source>
</evidence>
<keyword evidence="3 8" id="KW-0805">Transcription regulation</keyword>
<dbReference type="SUPFAM" id="SSF54534">
    <property type="entry name" value="FKBP-like"/>
    <property type="match status" value="1"/>
</dbReference>
<comment type="similarity">
    <text evidence="1 8">Belongs to the GreA/GreB family.</text>
</comment>
<evidence type="ECO:0000256" key="1">
    <source>
        <dbReference type="ARBA" id="ARBA00008213"/>
    </source>
</evidence>
<dbReference type="Gene3D" id="3.10.50.30">
    <property type="entry name" value="Transcription elongation factor, GreA/GreB, C-terminal domain"/>
    <property type="match status" value="1"/>
</dbReference>
<dbReference type="EMBL" id="RBXX01000002">
    <property type="protein sequence ID" value="RKT87191.1"/>
    <property type="molecule type" value="Genomic_DNA"/>
</dbReference>
<evidence type="ECO:0000256" key="7">
    <source>
        <dbReference type="ARBA" id="ARBA00030776"/>
    </source>
</evidence>
<dbReference type="InterPro" id="IPR018151">
    <property type="entry name" value="TF_GreA/GreB_CS"/>
</dbReference>
<reference evidence="11 14" key="2">
    <citation type="submission" date="2018-10" db="EMBL/GenBank/DDBJ databases">
        <title>Sequencing the genomes of 1000 actinobacteria strains.</title>
        <authorList>
            <person name="Klenk H.-P."/>
        </authorList>
    </citation>
    <scope>NUCLEOTIDE SEQUENCE [LARGE SCALE GENOMIC DNA]</scope>
    <source>
        <strain evidence="11 14">DSM 45119</strain>
    </source>
</reference>
<dbReference type="Pfam" id="PF03449">
    <property type="entry name" value="GreA_GreB_N"/>
    <property type="match status" value="1"/>
</dbReference>
<evidence type="ECO:0000256" key="4">
    <source>
        <dbReference type="ARBA" id="ARBA00023125"/>
    </source>
</evidence>
<dbReference type="GO" id="GO:0070063">
    <property type="term" value="F:RNA polymerase binding"/>
    <property type="evidence" value="ECO:0007669"/>
    <property type="project" value="InterPro"/>
</dbReference>
<dbReference type="GO" id="GO:0003746">
    <property type="term" value="F:translation elongation factor activity"/>
    <property type="evidence" value="ECO:0007669"/>
    <property type="project" value="UniProtKB-KW"/>
</dbReference>
<evidence type="ECO:0000313" key="12">
    <source>
        <dbReference type="EMBL" id="SFN05141.1"/>
    </source>
</evidence>
<dbReference type="GO" id="GO:0003677">
    <property type="term" value="F:DNA binding"/>
    <property type="evidence" value="ECO:0007669"/>
    <property type="project" value="UniProtKB-UniRule"/>
</dbReference>
<reference evidence="12 13" key="1">
    <citation type="submission" date="2016-10" db="EMBL/GenBank/DDBJ databases">
        <authorList>
            <person name="de Groot N.N."/>
        </authorList>
    </citation>
    <scope>NUCLEOTIDE SEQUENCE [LARGE SCALE GENOMIC DNA]</scope>
    <source>
        <strain evidence="12 13">CPCC 201259</strain>
    </source>
</reference>
<comment type="function">
    <text evidence="6 8">Necessary for efficient RNA polymerase transcription elongation past template-encoded arresting sites. The arresting sites in DNA have the property of trapping a certain fraction of elongating RNA polymerases that pass through, resulting in locked ternary complexes. Cleavage of the nascent transcript by cleavage factors such as GreA or GreB allows the resumption of elongation from the new 3'terminus. GreA releases sequences of 2 to 3 nucleotides.</text>
</comment>
<dbReference type="STRING" id="455193.SAMN05421805_102398"/>
<dbReference type="GO" id="GO:0032784">
    <property type="term" value="P:regulation of DNA-templated transcription elongation"/>
    <property type="evidence" value="ECO:0007669"/>
    <property type="project" value="UniProtKB-UniRule"/>
</dbReference>
<keyword evidence="12" id="KW-0251">Elongation factor</keyword>
<dbReference type="GO" id="GO:0006354">
    <property type="term" value="P:DNA-templated transcription elongation"/>
    <property type="evidence" value="ECO:0007669"/>
    <property type="project" value="TreeGrafter"/>
</dbReference>
<dbReference type="EMBL" id="FOUP01000002">
    <property type="protein sequence ID" value="SFN05141.1"/>
    <property type="molecule type" value="Genomic_DNA"/>
</dbReference>
<dbReference type="PANTHER" id="PTHR30437">
    <property type="entry name" value="TRANSCRIPTION ELONGATION FACTOR GREA"/>
    <property type="match status" value="1"/>
</dbReference>
<keyword evidence="12" id="KW-0648">Protein biosynthesis</keyword>
<dbReference type="AlphaFoldDB" id="A0A1I4VV39"/>
<dbReference type="InterPro" id="IPR028624">
    <property type="entry name" value="Tscrpt_elong_fac_GreA/B"/>
</dbReference>
<keyword evidence="4 8" id="KW-0238">DNA-binding</keyword>
<keyword evidence="14" id="KW-1185">Reference proteome</keyword>
<dbReference type="Proteomes" id="UP000270697">
    <property type="component" value="Unassembled WGS sequence"/>
</dbReference>
<dbReference type="Pfam" id="PF01272">
    <property type="entry name" value="GreA_GreB"/>
    <property type="match status" value="1"/>
</dbReference>
<dbReference type="InterPro" id="IPR023459">
    <property type="entry name" value="Tscrpt_elong_fac_GreA/B_fam"/>
</dbReference>
<dbReference type="InterPro" id="IPR036953">
    <property type="entry name" value="GreA/GreB_C_sf"/>
</dbReference>
<evidence type="ECO:0000256" key="2">
    <source>
        <dbReference type="ARBA" id="ARBA00013729"/>
    </source>
</evidence>
<evidence type="ECO:0000313" key="14">
    <source>
        <dbReference type="Proteomes" id="UP000270697"/>
    </source>
</evidence>
<accession>A0A1I4VV39</accession>
<sequence>MGVDEPQVVWLTQDAYDALRRELTELLAHRPVLADEINERRQEGDLRENDAYRAVREQQASEEARIRQLRQLLQNPKIDEHPSGGSVEPGMLVTVAYEDGDEETFLLGTRAAGAHGDLEVYSPESPLGHSLLGAREGDVREYALPGGGTMRVTVVNIESYHG</sequence>
<feature type="domain" description="Transcription elongation factor GreA/GreB N-terminal" evidence="10">
    <location>
        <begin position="9"/>
        <end position="78"/>
    </location>
</feature>
<dbReference type="OrthoDB" id="9797227at2"/>
<dbReference type="Proteomes" id="UP000199398">
    <property type="component" value="Unassembled WGS sequence"/>
</dbReference>
<dbReference type="InterPro" id="IPR001437">
    <property type="entry name" value="Tscrpt_elong_fac_GreA/B_C"/>
</dbReference>
<dbReference type="InterPro" id="IPR036805">
    <property type="entry name" value="Tscrpt_elong_fac_GreA/B_N_sf"/>
</dbReference>
<evidence type="ECO:0000313" key="11">
    <source>
        <dbReference type="EMBL" id="RKT87191.1"/>
    </source>
</evidence>
<name>A0A1I4VV39_9PSEU</name>
<dbReference type="Gene3D" id="1.10.287.180">
    <property type="entry name" value="Transcription elongation factor, GreA/GreB, N-terminal domain"/>
    <property type="match status" value="1"/>
</dbReference>
<evidence type="ECO:0000259" key="9">
    <source>
        <dbReference type="Pfam" id="PF01272"/>
    </source>
</evidence>
<dbReference type="HAMAP" id="MF_00105">
    <property type="entry name" value="GreA_GreB"/>
    <property type="match status" value="1"/>
</dbReference>
<proteinExistence type="inferred from homology"/>
<evidence type="ECO:0000256" key="6">
    <source>
        <dbReference type="ARBA" id="ARBA00024916"/>
    </source>
</evidence>
<evidence type="ECO:0000256" key="3">
    <source>
        <dbReference type="ARBA" id="ARBA00023015"/>
    </source>
</evidence>
<protein>
    <recommendedName>
        <fullName evidence="2 8">Transcription elongation factor GreA</fullName>
    </recommendedName>
    <alternativeName>
        <fullName evidence="7 8">Transcript cleavage factor GreA</fullName>
    </alternativeName>
</protein>
<dbReference type="PIRSF" id="PIRSF006092">
    <property type="entry name" value="GreA_GreB"/>
    <property type="match status" value="1"/>
</dbReference>
<evidence type="ECO:0000256" key="8">
    <source>
        <dbReference type="HAMAP-Rule" id="MF_00105"/>
    </source>
</evidence>
<evidence type="ECO:0000259" key="10">
    <source>
        <dbReference type="Pfam" id="PF03449"/>
    </source>
</evidence>
<dbReference type="PROSITE" id="PS00830">
    <property type="entry name" value="GREAB_2"/>
    <property type="match status" value="1"/>
</dbReference>
<evidence type="ECO:0000313" key="13">
    <source>
        <dbReference type="Proteomes" id="UP000199398"/>
    </source>
</evidence>
<feature type="domain" description="Transcription elongation factor GreA/GreB C-terminal" evidence="9">
    <location>
        <begin position="85"/>
        <end position="158"/>
    </location>
</feature>
<dbReference type="FunFam" id="1.10.287.180:FF:000001">
    <property type="entry name" value="Transcription elongation factor GreA"/>
    <property type="match status" value="1"/>
</dbReference>
<keyword evidence="5 8" id="KW-0804">Transcription</keyword>